<evidence type="ECO:0000313" key="3">
    <source>
        <dbReference type="EMBL" id="CAB4213994.1"/>
    </source>
</evidence>
<feature type="compositionally biased region" description="Basic and acidic residues" evidence="1">
    <location>
        <begin position="30"/>
        <end position="43"/>
    </location>
</feature>
<evidence type="ECO:0008006" key="4">
    <source>
        <dbReference type="Google" id="ProtNLM"/>
    </source>
</evidence>
<gene>
    <name evidence="3" type="ORF">UFOVP1465_13</name>
    <name evidence="2" type="ORF">UFOVP937_32</name>
</gene>
<accession>A0A6J5SI02</accession>
<dbReference type="EMBL" id="LR797408">
    <property type="protein sequence ID" value="CAB4213994.1"/>
    <property type="molecule type" value="Genomic_DNA"/>
</dbReference>
<proteinExistence type="predicted"/>
<protein>
    <recommendedName>
        <fullName evidence="4">Stress-induced protein</fullName>
    </recommendedName>
</protein>
<reference evidence="3" key="1">
    <citation type="submission" date="2020-05" db="EMBL/GenBank/DDBJ databases">
        <authorList>
            <person name="Chiriac C."/>
            <person name="Salcher M."/>
            <person name="Ghai R."/>
            <person name="Kavagutti S V."/>
        </authorList>
    </citation>
    <scope>NUCLEOTIDE SEQUENCE</scope>
</reference>
<sequence>MTENKKPRGFALLNPAQRSQIASMGGRAVPADKRNFSLDREGASRAGTKGGSMSRKRAVTDREGGQ</sequence>
<evidence type="ECO:0000313" key="2">
    <source>
        <dbReference type="EMBL" id="CAB4172616.1"/>
    </source>
</evidence>
<name>A0A6J5SI02_9CAUD</name>
<feature type="region of interest" description="Disordered" evidence="1">
    <location>
        <begin position="19"/>
        <end position="66"/>
    </location>
</feature>
<dbReference type="EMBL" id="LR796884">
    <property type="protein sequence ID" value="CAB4172616.1"/>
    <property type="molecule type" value="Genomic_DNA"/>
</dbReference>
<evidence type="ECO:0000256" key="1">
    <source>
        <dbReference type="SAM" id="MobiDB-lite"/>
    </source>
</evidence>
<organism evidence="3">
    <name type="scientific">uncultured Caudovirales phage</name>
    <dbReference type="NCBI Taxonomy" id="2100421"/>
    <lineage>
        <taxon>Viruses</taxon>
        <taxon>Duplodnaviria</taxon>
        <taxon>Heunggongvirae</taxon>
        <taxon>Uroviricota</taxon>
        <taxon>Caudoviricetes</taxon>
        <taxon>Peduoviridae</taxon>
        <taxon>Maltschvirus</taxon>
        <taxon>Maltschvirus maltsch</taxon>
    </lineage>
</organism>